<protein>
    <recommendedName>
        <fullName evidence="2">PD-(D/E)XK nuclease-like domain-containing protein</fullName>
    </recommendedName>
</protein>
<evidence type="ECO:0000313" key="3">
    <source>
        <dbReference type="EMBL" id="KAK6342449.1"/>
    </source>
</evidence>
<feature type="domain" description="PD-(D/E)XK nuclease-like" evidence="2">
    <location>
        <begin position="19"/>
        <end position="328"/>
    </location>
</feature>
<evidence type="ECO:0000313" key="4">
    <source>
        <dbReference type="Proteomes" id="UP001313282"/>
    </source>
</evidence>
<dbReference type="Pfam" id="PF20516">
    <property type="entry name" value="PDDEXK_12"/>
    <property type="match status" value="1"/>
</dbReference>
<name>A0AAN8RMK6_9PEZI</name>
<dbReference type="InterPro" id="IPR046797">
    <property type="entry name" value="PDDEXK_12"/>
</dbReference>
<dbReference type="Proteomes" id="UP001313282">
    <property type="component" value="Unassembled WGS sequence"/>
</dbReference>
<accession>A0AAN8RMK6</accession>
<organism evidence="3 4">
    <name type="scientific">Orbilia javanica</name>
    <dbReference type="NCBI Taxonomy" id="47235"/>
    <lineage>
        <taxon>Eukaryota</taxon>
        <taxon>Fungi</taxon>
        <taxon>Dikarya</taxon>
        <taxon>Ascomycota</taxon>
        <taxon>Pezizomycotina</taxon>
        <taxon>Orbiliomycetes</taxon>
        <taxon>Orbiliales</taxon>
        <taxon>Orbiliaceae</taxon>
        <taxon>Orbilia</taxon>
    </lineage>
</organism>
<proteinExistence type="predicted"/>
<comment type="caution">
    <text evidence="3">The sequence shown here is derived from an EMBL/GenBank/DDBJ whole genome shotgun (WGS) entry which is preliminary data.</text>
</comment>
<feature type="region of interest" description="Disordered" evidence="1">
    <location>
        <begin position="89"/>
        <end position="111"/>
    </location>
</feature>
<dbReference type="EMBL" id="JAVHNR010000005">
    <property type="protein sequence ID" value="KAK6342449.1"/>
    <property type="molecule type" value="Genomic_DNA"/>
</dbReference>
<reference evidence="3 4" key="1">
    <citation type="submission" date="2019-10" db="EMBL/GenBank/DDBJ databases">
        <authorList>
            <person name="Palmer J.M."/>
        </authorList>
    </citation>
    <scope>NUCLEOTIDE SEQUENCE [LARGE SCALE GENOMIC DNA]</scope>
    <source>
        <strain evidence="3 4">TWF718</strain>
    </source>
</reference>
<evidence type="ECO:0000256" key="1">
    <source>
        <dbReference type="SAM" id="MobiDB-lite"/>
    </source>
</evidence>
<evidence type="ECO:0000259" key="2">
    <source>
        <dbReference type="Pfam" id="PF20516"/>
    </source>
</evidence>
<dbReference type="AlphaFoldDB" id="A0AAN8RMK6"/>
<gene>
    <name evidence="3" type="ORF">TWF718_007852</name>
</gene>
<keyword evidence="4" id="KW-1185">Reference proteome</keyword>
<sequence length="343" mass="38089">MLEDSQFGDCSCNDEAKGLRQLEAHNILGLVRRANNIHAKSTEENNWLVHSISLLEFILGDSRKSYPLQVDSVTATDLHREFCPRVRWRPSVSRSPSPRKRPKRIPEPAGISHAPLVDETLTARADIAITLLDCDETEPFLNDITTKFGPSDLPLSLKGMNGLPIVTFEVKSLDGSSLEAENQAMICANAILQSWRFLVMPSIYSKPSPVCDVVYPTRVRNQGTGSQANPLAAANAEVATESASDSAPLQEVETVGIGHAFGIHVNAYLWSYMVVYTHLYDENDESVAARGGYSRRVLGPYIIGDTRTIEGTYKILRFLDRLFDYKTNAWLPGISQRDPIPSW</sequence>